<dbReference type="Gene3D" id="3.60.21.10">
    <property type="match status" value="1"/>
</dbReference>
<feature type="domain" description="Calcineurin-like phosphoesterase" evidence="5">
    <location>
        <begin position="28"/>
        <end position="244"/>
    </location>
</feature>
<feature type="compositionally biased region" description="Acidic residues" evidence="4">
    <location>
        <begin position="569"/>
        <end position="582"/>
    </location>
</feature>
<dbReference type="SUPFAM" id="SSF55816">
    <property type="entry name" value="5'-nucleotidase (syn. UDP-sugar hydrolase), C-terminal domain"/>
    <property type="match status" value="1"/>
</dbReference>
<organism evidence="7 8">
    <name type="scientific">Ampelomyces quisqualis</name>
    <name type="common">Powdery mildew agent</name>
    <dbReference type="NCBI Taxonomy" id="50730"/>
    <lineage>
        <taxon>Eukaryota</taxon>
        <taxon>Fungi</taxon>
        <taxon>Dikarya</taxon>
        <taxon>Ascomycota</taxon>
        <taxon>Pezizomycotina</taxon>
        <taxon>Dothideomycetes</taxon>
        <taxon>Pleosporomycetidae</taxon>
        <taxon>Pleosporales</taxon>
        <taxon>Pleosporineae</taxon>
        <taxon>Phaeosphaeriaceae</taxon>
        <taxon>Ampelomyces</taxon>
    </lineage>
</organism>
<dbReference type="GO" id="GO:0000166">
    <property type="term" value="F:nucleotide binding"/>
    <property type="evidence" value="ECO:0007669"/>
    <property type="project" value="UniProtKB-KW"/>
</dbReference>
<evidence type="ECO:0000259" key="5">
    <source>
        <dbReference type="Pfam" id="PF00149"/>
    </source>
</evidence>
<dbReference type="InterPro" id="IPR036907">
    <property type="entry name" value="5'-Nucleotdase_C_sf"/>
</dbReference>
<dbReference type="Pfam" id="PF00149">
    <property type="entry name" value="Metallophos"/>
    <property type="match status" value="1"/>
</dbReference>
<evidence type="ECO:0000313" key="7">
    <source>
        <dbReference type="EMBL" id="KAF1911114.1"/>
    </source>
</evidence>
<evidence type="ECO:0000313" key="8">
    <source>
        <dbReference type="Proteomes" id="UP000800096"/>
    </source>
</evidence>
<dbReference type="InterPro" id="IPR008334">
    <property type="entry name" value="5'-Nucleotdase_C"/>
</dbReference>
<keyword evidence="2" id="KW-0732">Signal</keyword>
<evidence type="ECO:0000259" key="6">
    <source>
        <dbReference type="Pfam" id="PF02872"/>
    </source>
</evidence>
<accession>A0A6A5Q938</accession>
<gene>
    <name evidence="7" type="ORF">BDU57DRAFT_524839</name>
</gene>
<protein>
    <submittedName>
        <fullName evidence="7">Metallo-dependent phosphatase-like protein</fullName>
    </submittedName>
</protein>
<comment type="similarity">
    <text evidence="1 3">Belongs to the 5'-nucleotidase family.</text>
</comment>
<dbReference type="PRINTS" id="PR01607">
    <property type="entry name" value="APYRASEFAMLY"/>
</dbReference>
<sequence length="650" mass="72407">MTPTKAPSAEEQLITSPQGGVADSPPELRFLHYNDVYHVEAGSREPVGGYARFQTLVNYYRSDERFKGQPSVLTFFSGDAFNPSIESSITKGSHMVPVLNNIGTDVSCVGNHDLDFGVKQYRHLTSKCKFPWLLANVLDPALGDGVPLGNAQKTVMLTSSNGIKVGVIGLAEREWLDTINSLPPDIIYKSASATAKELIPGLKEQGAEIIVCVSHQREPNDNKLAEKTGGDLIDIILGGHDHYYAYSHINGTHVLRSGTDFKQLSHIEAWRKPEGKGWDFKIMRRDIVSSIPQDPAAMALVDEQTQDIRKRLDKPIGYTAAPLDARFTTVRTRESNIGNFVCDLMRYYYSADCCIMAAGTIRGDQIYPPGVLKLRDLVNCFPFEDPVIVLKVTGKAIFAALENGVSNYPALEGRFPQVSNITFETDYSKPPHSRIQNVTIGDEPLNMKREYVLATRGYMGRGKDGYTSLLIEEEGGVAKEIVSEENGVLISTILRQYFMSLKVLGRWKRMGPSLNNRFLSIQTNLQKNHKHTFHDASPTKPDTAGPPQPPSIDRVVRSTGPDAIYNAPDDPDADEDEDDGPMYDDSVPIRFDERQIEIVRRVMRKWWRLAGLKHSPNLCDELVGKEFVVNWTKAIAPRLEGRIKEVGMKA</sequence>
<evidence type="ECO:0000256" key="2">
    <source>
        <dbReference type="ARBA" id="ARBA00022729"/>
    </source>
</evidence>
<keyword evidence="3" id="KW-0547">Nucleotide-binding</keyword>
<dbReference type="InterPro" id="IPR004843">
    <property type="entry name" value="Calcineurin-like_PHP"/>
</dbReference>
<feature type="region of interest" description="Disordered" evidence="4">
    <location>
        <begin position="1"/>
        <end position="23"/>
    </location>
</feature>
<evidence type="ECO:0000256" key="3">
    <source>
        <dbReference type="RuleBase" id="RU362119"/>
    </source>
</evidence>
<dbReference type="InterPro" id="IPR006179">
    <property type="entry name" value="5_nucleotidase/apyrase"/>
</dbReference>
<dbReference type="SUPFAM" id="SSF56300">
    <property type="entry name" value="Metallo-dependent phosphatases"/>
    <property type="match status" value="1"/>
</dbReference>
<reference evidence="7" key="1">
    <citation type="journal article" date="2020" name="Stud. Mycol.">
        <title>101 Dothideomycetes genomes: a test case for predicting lifestyles and emergence of pathogens.</title>
        <authorList>
            <person name="Haridas S."/>
            <person name="Albert R."/>
            <person name="Binder M."/>
            <person name="Bloem J."/>
            <person name="Labutti K."/>
            <person name="Salamov A."/>
            <person name="Andreopoulos B."/>
            <person name="Baker S."/>
            <person name="Barry K."/>
            <person name="Bills G."/>
            <person name="Bluhm B."/>
            <person name="Cannon C."/>
            <person name="Castanera R."/>
            <person name="Culley D."/>
            <person name="Daum C."/>
            <person name="Ezra D."/>
            <person name="Gonzalez J."/>
            <person name="Henrissat B."/>
            <person name="Kuo A."/>
            <person name="Liang C."/>
            <person name="Lipzen A."/>
            <person name="Lutzoni F."/>
            <person name="Magnuson J."/>
            <person name="Mondo S."/>
            <person name="Nolan M."/>
            <person name="Ohm R."/>
            <person name="Pangilinan J."/>
            <person name="Park H.-J."/>
            <person name="Ramirez L."/>
            <person name="Alfaro M."/>
            <person name="Sun H."/>
            <person name="Tritt A."/>
            <person name="Yoshinaga Y."/>
            <person name="Zwiers L.-H."/>
            <person name="Turgeon B."/>
            <person name="Goodwin S."/>
            <person name="Spatafora J."/>
            <person name="Crous P."/>
            <person name="Grigoriev I."/>
        </authorList>
    </citation>
    <scope>NUCLEOTIDE SEQUENCE</scope>
    <source>
        <strain evidence="7">HMLAC05119</strain>
    </source>
</reference>
<dbReference type="Pfam" id="PF02872">
    <property type="entry name" value="5_nucleotid_C"/>
    <property type="match status" value="1"/>
</dbReference>
<dbReference type="AlphaFoldDB" id="A0A6A5Q938"/>
<feature type="domain" description="5'-Nucleotidase C-terminal" evidence="6">
    <location>
        <begin position="316"/>
        <end position="468"/>
    </location>
</feature>
<dbReference type="GO" id="GO:0016787">
    <property type="term" value="F:hydrolase activity"/>
    <property type="evidence" value="ECO:0007669"/>
    <property type="project" value="UniProtKB-KW"/>
</dbReference>
<dbReference type="InterPro" id="IPR029052">
    <property type="entry name" value="Metallo-depent_PP-like"/>
</dbReference>
<dbReference type="GO" id="GO:0009166">
    <property type="term" value="P:nucleotide catabolic process"/>
    <property type="evidence" value="ECO:0007669"/>
    <property type="project" value="InterPro"/>
</dbReference>
<proteinExistence type="inferred from homology"/>
<dbReference type="PANTHER" id="PTHR11575">
    <property type="entry name" value="5'-NUCLEOTIDASE-RELATED"/>
    <property type="match status" value="1"/>
</dbReference>
<keyword evidence="8" id="KW-1185">Reference proteome</keyword>
<dbReference type="PANTHER" id="PTHR11575:SF48">
    <property type="entry name" value="5'-NUCLEOTIDASE"/>
    <property type="match status" value="1"/>
</dbReference>
<dbReference type="Gene3D" id="3.90.780.10">
    <property type="entry name" value="5'-Nucleotidase, C-terminal domain"/>
    <property type="match status" value="1"/>
</dbReference>
<evidence type="ECO:0000256" key="1">
    <source>
        <dbReference type="ARBA" id="ARBA00006654"/>
    </source>
</evidence>
<evidence type="ECO:0000256" key="4">
    <source>
        <dbReference type="SAM" id="MobiDB-lite"/>
    </source>
</evidence>
<dbReference type="EMBL" id="ML979146">
    <property type="protein sequence ID" value="KAF1911114.1"/>
    <property type="molecule type" value="Genomic_DNA"/>
</dbReference>
<name>A0A6A5Q938_AMPQU</name>
<keyword evidence="3" id="KW-0378">Hydrolase</keyword>
<dbReference type="Proteomes" id="UP000800096">
    <property type="component" value="Unassembled WGS sequence"/>
</dbReference>
<feature type="region of interest" description="Disordered" evidence="4">
    <location>
        <begin position="529"/>
        <end position="586"/>
    </location>
</feature>
<dbReference type="OrthoDB" id="10252235at2759"/>